<comment type="caution">
    <text evidence="1">The sequence shown here is derived from an EMBL/GenBank/DDBJ whole genome shotgun (WGS) entry which is preliminary data.</text>
</comment>
<keyword evidence="2" id="KW-1185">Reference proteome</keyword>
<evidence type="ECO:0000313" key="1">
    <source>
        <dbReference type="EMBL" id="KAH7849537.1"/>
    </source>
</evidence>
<protein>
    <submittedName>
        <fullName evidence="1">Uncharacterized protein</fullName>
    </submittedName>
</protein>
<gene>
    <name evidence="1" type="ORF">Vadar_019239</name>
</gene>
<accession>A0ACB7Y8C2</accession>
<sequence>MGLAANPITSVVLLPILLSLLAAAATPVTGKLKPSHIKFDYFKDTYNYDNKLQLNGNATIHNDALQVTLDSGSPSYDLTNKAGRILYKHPFKLWDGQNGTRVGSFNASFLVNINRVVGNKNPPGEGLAFVVAPDLNLPPPNSSGKYLGLTNSTTDGNATNHLVAVELDTFKEDFDPDSNHVGLNINSVKSNITTPLGFQLVGANFFNFWVQYDGIEKVIHGTSGWCHKHGKLLLVYEYMPNLSLDKHLFSSDGNNTPLSWNLRCKIIFGVASALHYLHNQHQKRVIHRDLKASNIMLDAEFNARLGDFGLARALDNEKTSYAEVGGIPGTPGYIAPEYSYTGKATEQSDVYGFGAVLLEVVSGHRPGTQVGGYPSLVDWVWALHREGQLLEAVDNRLGEDNVAEEAQRVLLLGLVCSHPTASERPKTQEIVQMLSGSLPVPHVPPFRPPFMWASVPIGVEDINLVTTTSFTTSHYVSAINLEIQQP</sequence>
<reference evidence="1 2" key="1">
    <citation type="journal article" date="2021" name="Hortic Res">
        <title>High-quality reference genome and annotation aids understanding of berry development for evergreen blueberry (Vaccinium darrowii).</title>
        <authorList>
            <person name="Yu J."/>
            <person name="Hulse-Kemp A.M."/>
            <person name="Babiker E."/>
            <person name="Staton M."/>
        </authorList>
    </citation>
    <scope>NUCLEOTIDE SEQUENCE [LARGE SCALE GENOMIC DNA]</scope>
    <source>
        <strain evidence="2">cv. NJ 8807/NJ 8810</strain>
        <tissue evidence="1">Young leaf</tissue>
    </source>
</reference>
<proteinExistence type="predicted"/>
<dbReference type="EMBL" id="CM037157">
    <property type="protein sequence ID" value="KAH7849537.1"/>
    <property type="molecule type" value="Genomic_DNA"/>
</dbReference>
<dbReference type="Proteomes" id="UP000828048">
    <property type="component" value="Chromosome 7"/>
</dbReference>
<organism evidence="1 2">
    <name type="scientific">Vaccinium darrowii</name>
    <dbReference type="NCBI Taxonomy" id="229202"/>
    <lineage>
        <taxon>Eukaryota</taxon>
        <taxon>Viridiplantae</taxon>
        <taxon>Streptophyta</taxon>
        <taxon>Embryophyta</taxon>
        <taxon>Tracheophyta</taxon>
        <taxon>Spermatophyta</taxon>
        <taxon>Magnoliopsida</taxon>
        <taxon>eudicotyledons</taxon>
        <taxon>Gunneridae</taxon>
        <taxon>Pentapetalae</taxon>
        <taxon>asterids</taxon>
        <taxon>Ericales</taxon>
        <taxon>Ericaceae</taxon>
        <taxon>Vaccinioideae</taxon>
        <taxon>Vaccinieae</taxon>
        <taxon>Vaccinium</taxon>
    </lineage>
</organism>
<name>A0ACB7Y8C2_9ERIC</name>
<evidence type="ECO:0000313" key="2">
    <source>
        <dbReference type="Proteomes" id="UP000828048"/>
    </source>
</evidence>